<dbReference type="Proteomes" id="UP000298030">
    <property type="component" value="Unassembled WGS sequence"/>
</dbReference>
<proteinExistence type="predicted"/>
<comment type="caution">
    <text evidence="2">The sequence shown here is derived from an EMBL/GenBank/DDBJ whole genome shotgun (WGS) entry which is preliminary data.</text>
</comment>
<evidence type="ECO:0000313" key="3">
    <source>
        <dbReference type="Proteomes" id="UP000298030"/>
    </source>
</evidence>
<dbReference type="EMBL" id="QPFP01000209">
    <property type="protein sequence ID" value="TEB19041.1"/>
    <property type="molecule type" value="Genomic_DNA"/>
</dbReference>
<evidence type="ECO:0000313" key="2">
    <source>
        <dbReference type="EMBL" id="TEB19041.1"/>
    </source>
</evidence>
<organism evidence="2 3">
    <name type="scientific">Coprinellus micaceus</name>
    <name type="common">Glistening ink-cap mushroom</name>
    <name type="synonym">Coprinus micaceus</name>
    <dbReference type="NCBI Taxonomy" id="71717"/>
    <lineage>
        <taxon>Eukaryota</taxon>
        <taxon>Fungi</taxon>
        <taxon>Dikarya</taxon>
        <taxon>Basidiomycota</taxon>
        <taxon>Agaricomycotina</taxon>
        <taxon>Agaricomycetes</taxon>
        <taxon>Agaricomycetidae</taxon>
        <taxon>Agaricales</taxon>
        <taxon>Agaricineae</taxon>
        <taxon>Psathyrellaceae</taxon>
        <taxon>Coprinellus</taxon>
    </lineage>
</organism>
<feature type="region of interest" description="Disordered" evidence="1">
    <location>
        <begin position="1"/>
        <end position="20"/>
    </location>
</feature>
<gene>
    <name evidence="2" type="ORF">FA13DRAFT_490891</name>
</gene>
<evidence type="ECO:0000256" key="1">
    <source>
        <dbReference type="SAM" id="MobiDB-lite"/>
    </source>
</evidence>
<keyword evidence="3" id="KW-1185">Reference proteome</keyword>
<sequence>MALTADALPPPYSRTASQGLQDETRMTRLKAAFCDGLFSLASKEEAKLIMDESSRICGDSPEVMSEVVQTKFFVYHTPFYWVFISHHTSTGVPLLHTRAAFRGCCSKGCSILPE</sequence>
<name>A0A4Y7SC24_COPMI</name>
<reference evidence="2 3" key="1">
    <citation type="journal article" date="2019" name="Nat. Ecol. Evol.">
        <title>Megaphylogeny resolves global patterns of mushroom evolution.</title>
        <authorList>
            <person name="Varga T."/>
            <person name="Krizsan K."/>
            <person name="Foldi C."/>
            <person name="Dima B."/>
            <person name="Sanchez-Garcia M."/>
            <person name="Sanchez-Ramirez S."/>
            <person name="Szollosi G.J."/>
            <person name="Szarkandi J.G."/>
            <person name="Papp V."/>
            <person name="Albert L."/>
            <person name="Andreopoulos W."/>
            <person name="Angelini C."/>
            <person name="Antonin V."/>
            <person name="Barry K.W."/>
            <person name="Bougher N.L."/>
            <person name="Buchanan P."/>
            <person name="Buyck B."/>
            <person name="Bense V."/>
            <person name="Catcheside P."/>
            <person name="Chovatia M."/>
            <person name="Cooper J."/>
            <person name="Damon W."/>
            <person name="Desjardin D."/>
            <person name="Finy P."/>
            <person name="Geml J."/>
            <person name="Haridas S."/>
            <person name="Hughes K."/>
            <person name="Justo A."/>
            <person name="Karasinski D."/>
            <person name="Kautmanova I."/>
            <person name="Kiss B."/>
            <person name="Kocsube S."/>
            <person name="Kotiranta H."/>
            <person name="LaButti K.M."/>
            <person name="Lechner B.E."/>
            <person name="Liimatainen K."/>
            <person name="Lipzen A."/>
            <person name="Lukacs Z."/>
            <person name="Mihaltcheva S."/>
            <person name="Morgado L.N."/>
            <person name="Niskanen T."/>
            <person name="Noordeloos M.E."/>
            <person name="Ohm R.A."/>
            <person name="Ortiz-Santana B."/>
            <person name="Ovrebo C."/>
            <person name="Racz N."/>
            <person name="Riley R."/>
            <person name="Savchenko A."/>
            <person name="Shiryaev A."/>
            <person name="Soop K."/>
            <person name="Spirin V."/>
            <person name="Szebenyi C."/>
            <person name="Tomsovsky M."/>
            <person name="Tulloss R.E."/>
            <person name="Uehling J."/>
            <person name="Grigoriev I.V."/>
            <person name="Vagvolgyi C."/>
            <person name="Papp T."/>
            <person name="Martin F.M."/>
            <person name="Miettinen O."/>
            <person name="Hibbett D.S."/>
            <person name="Nagy L.G."/>
        </authorList>
    </citation>
    <scope>NUCLEOTIDE SEQUENCE [LARGE SCALE GENOMIC DNA]</scope>
    <source>
        <strain evidence="2 3">FP101781</strain>
    </source>
</reference>
<accession>A0A4Y7SC24</accession>
<protein>
    <submittedName>
        <fullName evidence="2">Uncharacterized protein</fullName>
    </submittedName>
</protein>
<dbReference type="AlphaFoldDB" id="A0A4Y7SC24"/>